<feature type="chain" id="PRO_5038933857" evidence="6">
    <location>
        <begin position="17"/>
        <end position="133"/>
    </location>
</feature>
<evidence type="ECO:0000256" key="6">
    <source>
        <dbReference type="SAM" id="SignalP"/>
    </source>
</evidence>
<dbReference type="Pfam" id="PF06140">
    <property type="entry name" value="Ifi-6-16"/>
    <property type="match status" value="1"/>
</dbReference>
<dbReference type="InterPro" id="IPR009311">
    <property type="entry name" value="IFI6/IFI27-like"/>
</dbReference>
<evidence type="ECO:0000313" key="8">
    <source>
        <dbReference type="Proteomes" id="UP000828390"/>
    </source>
</evidence>
<accession>A0A9D4GFA6</accession>
<keyword evidence="8" id="KW-1185">Reference proteome</keyword>
<keyword evidence="5" id="KW-0472">Membrane</keyword>
<reference evidence="7" key="1">
    <citation type="journal article" date="2019" name="bioRxiv">
        <title>The Genome of the Zebra Mussel, Dreissena polymorpha: A Resource for Invasive Species Research.</title>
        <authorList>
            <person name="McCartney M.A."/>
            <person name="Auch B."/>
            <person name="Kono T."/>
            <person name="Mallez S."/>
            <person name="Zhang Y."/>
            <person name="Obille A."/>
            <person name="Becker A."/>
            <person name="Abrahante J.E."/>
            <person name="Garbe J."/>
            <person name="Badalamenti J.P."/>
            <person name="Herman A."/>
            <person name="Mangelson H."/>
            <person name="Liachko I."/>
            <person name="Sullivan S."/>
            <person name="Sone E.D."/>
            <person name="Koren S."/>
            <person name="Silverstein K.A.T."/>
            <person name="Beckman K.B."/>
            <person name="Gohl D.M."/>
        </authorList>
    </citation>
    <scope>NUCLEOTIDE SEQUENCE</scope>
    <source>
        <strain evidence="7">Duluth1</strain>
        <tissue evidence="7">Whole animal</tissue>
    </source>
</reference>
<evidence type="ECO:0000256" key="3">
    <source>
        <dbReference type="ARBA" id="ARBA00022692"/>
    </source>
</evidence>
<dbReference type="GO" id="GO:0097193">
    <property type="term" value="P:intrinsic apoptotic signaling pathway"/>
    <property type="evidence" value="ECO:0007669"/>
    <property type="project" value="TreeGrafter"/>
</dbReference>
<dbReference type="InterPro" id="IPR038213">
    <property type="entry name" value="IFI6/IFI27-like_sf"/>
</dbReference>
<gene>
    <name evidence="7" type="ORF">DPMN_141385</name>
</gene>
<comment type="caution">
    <text evidence="7">The sequence shown here is derived from an EMBL/GenBank/DDBJ whole genome shotgun (WGS) entry which is preliminary data.</text>
</comment>
<evidence type="ECO:0000256" key="4">
    <source>
        <dbReference type="ARBA" id="ARBA00022989"/>
    </source>
</evidence>
<reference evidence="7" key="2">
    <citation type="submission" date="2020-11" db="EMBL/GenBank/DDBJ databases">
        <authorList>
            <person name="McCartney M.A."/>
            <person name="Auch B."/>
            <person name="Kono T."/>
            <person name="Mallez S."/>
            <person name="Becker A."/>
            <person name="Gohl D.M."/>
            <person name="Silverstein K.A.T."/>
            <person name="Koren S."/>
            <person name="Bechman K.B."/>
            <person name="Herman A."/>
            <person name="Abrahante J.E."/>
            <person name="Garbe J."/>
        </authorList>
    </citation>
    <scope>NUCLEOTIDE SEQUENCE</scope>
    <source>
        <strain evidence="7">Duluth1</strain>
        <tissue evidence="7">Whole animal</tissue>
    </source>
</reference>
<dbReference type="PANTHER" id="PTHR16932:SF18">
    <property type="entry name" value="INTERFERON, ALPHA-INDUCIBLE PROTEIN 27-LIKE 2"/>
    <property type="match status" value="1"/>
</dbReference>
<organism evidence="7 8">
    <name type="scientific">Dreissena polymorpha</name>
    <name type="common">Zebra mussel</name>
    <name type="synonym">Mytilus polymorpha</name>
    <dbReference type="NCBI Taxonomy" id="45954"/>
    <lineage>
        <taxon>Eukaryota</taxon>
        <taxon>Metazoa</taxon>
        <taxon>Spiralia</taxon>
        <taxon>Lophotrochozoa</taxon>
        <taxon>Mollusca</taxon>
        <taxon>Bivalvia</taxon>
        <taxon>Autobranchia</taxon>
        <taxon>Heteroconchia</taxon>
        <taxon>Euheterodonta</taxon>
        <taxon>Imparidentia</taxon>
        <taxon>Neoheterodontei</taxon>
        <taxon>Myida</taxon>
        <taxon>Dreissenoidea</taxon>
        <taxon>Dreissenidae</taxon>
        <taxon>Dreissena</taxon>
    </lineage>
</organism>
<dbReference type="GO" id="GO:0031966">
    <property type="term" value="C:mitochondrial membrane"/>
    <property type="evidence" value="ECO:0007669"/>
    <property type="project" value="TreeGrafter"/>
</dbReference>
<protein>
    <submittedName>
        <fullName evidence="7">Uncharacterized protein</fullName>
    </submittedName>
</protein>
<evidence type="ECO:0000313" key="7">
    <source>
        <dbReference type="EMBL" id="KAH3812942.1"/>
    </source>
</evidence>
<feature type="signal peptide" evidence="6">
    <location>
        <begin position="1"/>
        <end position="16"/>
    </location>
</feature>
<sequence length="133" mass="13977">MLSVVLLFVLVSGVQGMNITDCPDNGQSANGNWIVDNTKEVPRCVLKCDKGYEPDNCHVLRRKDPQTWNQQIPHCVNETWITWKSMAKAGIAVAAGAGAVVAAPVVLSAAGFTSAGVAAGSIAAGFQAGFKYL</sequence>
<dbReference type="GO" id="GO:0001836">
    <property type="term" value="P:release of cytochrome c from mitochondria"/>
    <property type="evidence" value="ECO:0007669"/>
    <property type="project" value="TreeGrafter"/>
</dbReference>
<proteinExistence type="inferred from homology"/>
<comment type="subcellular location">
    <subcellularLocation>
        <location evidence="1">Membrane</location>
        <topology evidence="1">Multi-pass membrane protein</topology>
    </subcellularLocation>
</comment>
<evidence type="ECO:0000256" key="1">
    <source>
        <dbReference type="ARBA" id="ARBA00004141"/>
    </source>
</evidence>
<evidence type="ECO:0000256" key="5">
    <source>
        <dbReference type="ARBA" id="ARBA00023136"/>
    </source>
</evidence>
<keyword evidence="3" id="KW-0812">Transmembrane</keyword>
<comment type="similarity">
    <text evidence="2">Belongs to the IFI6/IFI27 family.</text>
</comment>
<name>A0A9D4GFA6_DREPO</name>
<dbReference type="Gene3D" id="6.10.110.10">
    <property type="match status" value="1"/>
</dbReference>
<dbReference type="AlphaFoldDB" id="A0A9D4GFA6"/>
<evidence type="ECO:0000256" key="2">
    <source>
        <dbReference type="ARBA" id="ARBA00007262"/>
    </source>
</evidence>
<keyword evidence="4" id="KW-1133">Transmembrane helix</keyword>
<dbReference type="PANTHER" id="PTHR16932">
    <property type="entry name" value="INTERFERON ALPHA-INDUCIBLE PROTEIN 27"/>
    <property type="match status" value="1"/>
</dbReference>
<dbReference type="EMBL" id="JAIWYP010000006">
    <property type="protein sequence ID" value="KAH3812942.1"/>
    <property type="molecule type" value="Genomic_DNA"/>
</dbReference>
<dbReference type="Proteomes" id="UP000828390">
    <property type="component" value="Unassembled WGS sequence"/>
</dbReference>
<keyword evidence="6" id="KW-0732">Signal</keyword>